<feature type="signal peptide" evidence="2">
    <location>
        <begin position="1"/>
        <end position="20"/>
    </location>
</feature>
<keyword evidence="1" id="KW-0812">Transmembrane</keyword>
<evidence type="ECO:0000313" key="4">
    <source>
        <dbReference type="Proteomes" id="UP000192247"/>
    </source>
</evidence>
<name>A0A1V9XBV9_9ACAR</name>
<gene>
    <name evidence="3" type="ORF">BIW11_11365</name>
</gene>
<keyword evidence="4" id="KW-1185">Reference proteome</keyword>
<dbReference type="OrthoDB" id="10646905at2759"/>
<evidence type="ECO:0000313" key="3">
    <source>
        <dbReference type="EMBL" id="OQR70848.1"/>
    </source>
</evidence>
<accession>A0A1V9XBV9</accession>
<organism evidence="3 4">
    <name type="scientific">Tropilaelaps mercedesae</name>
    <dbReference type="NCBI Taxonomy" id="418985"/>
    <lineage>
        <taxon>Eukaryota</taxon>
        <taxon>Metazoa</taxon>
        <taxon>Ecdysozoa</taxon>
        <taxon>Arthropoda</taxon>
        <taxon>Chelicerata</taxon>
        <taxon>Arachnida</taxon>
        <taxon>Acari</taxon>
        <taxon>Parasitiformes</taxon>
        <taxon>Mesostigmata</taxon>
        <taxon>Gamasina</taxon>
        <taxon>Dermanyssoidea</taxon>
        <taxon>Laelapidae</taxon>
        <taxon>Tropilaelaps</taxon>
    </lineage>
</organism>
<keyword evidence="1" id="KW-1133">Transmembrane helix</keyword>
<sequence length="242" mass="28284">MRFIFMWVLLQSLLWLHSNALLQGFLPLLTGEFALQGLFRIGAMYIGTLVYILSGVHSGYKRQTMHTEPEFEQIIEVLDVPDDVYQKLQRKKSFGIPKNYALQQAHPDVGIQRRIGGKSRENFQATPLRQRKNAKRFRQEANAGSQISTVKRFGPFRKRLSCAQLQRNIRAYRRYCSQEKVLHTDSISFLYNSYLPSMTVPSTIRKLKNKRFRLRNRFFVPSLLKEWYQKHVSSDGHAKSGK</sequence>
<dbReference type="Proteomes" id="UP000192247">
    <property type="component" value="Unassembled WGS sequence"/>
</dbReference>
<dbReference type="InParanoid" id="A0A1V9XBV9"/>
<evidence type="ECO:0000256" key="1">
    <source>
        <dbReference type="SAM" id="Phobius"/>
    </source>
</evidence>
<feature type="chain" id="PRO_5013206957" evidence="2">
    <location>
        <begin position="21"/>
        <end position="242"/>
    </location>
</feature>
<evidence type="ECO:0000256" key="2">
    <source>
        <dbReference type="SAM" id="SignalP"/>
    </source>
</evidence>
<proteinExistence type="predicted"/>
<feature type="transmembrane region" description="Helical" evidence="1">
    <location>
        <begin position="38"/>
        <end position="56"/>
    </location>
</feature>
<dbReference type="EMBL" id="MNPL01015966">
    <property type="protein sequence ID" value="OQR70848.1"/>
    <property type="molecule type" value="Genomic_DNA"/>
</dbReference>
<keyword evidence="1" id="KW-0472">Membrane</keyword>
<reference evidence="3 4" key="1">
    <citation type="journal article" date="2017" name="Gigascience">
        <title>Draft genome of the honey bee ectoparasitic mite, Tropilaelaps mercedesae, is shaped by the parasitic life history.</title>
        <authorList>
            <person name="Dong X."/>
            <person name="Armstrong S.D."/>
            <person name="Xia D."/>
            <person name="Makepeace B.L."/>
            <person name="Darby A.C."/>
            <person name="Kadowaki T."/>
        </authorList>
    </citation>
    <scope>NUCLEOTIDE SEQUENCE [LARGE SCALE GENOMIC DNA]</scope>
    <source>
        <strain evidence="3">Wuxi-XJTLU</strain>
    </source>
</reference>
<comment type="caution">
    <text evidence="3">The sequence shown here is derived from an EMBL/GenBank/DDBJ whole genome shotgun (WGS) entry which is preliminary data.</text>
</comment>
<dbReference type="AlphaFoldDB" id="A0A1V9XBV9"/>
<protein>
    <submittedName>
        <fullName evidence="3">Uncharacterized protein</fullName>
    </submittedName>
</protein>
<keyword evidence="2" id="KW-0732">Signal</keyword>